<comment type="caution">
    <text evidence="3">The sequence shown here is derived from an EMBL/GenBank/DDBJ whole genome shotgun (WGS) entry which is preliminary data.</text>
</comment>
<evidence type="ECO:0000313" key="3">
    <source>
        <dbReference type="EMBL" id="MFC4988208.1"/>
    </source>
</evidence>
<dbReference type="Pfam" id="PF01497">
    <property type="entry name" value="Peripla_BP_2"/>
    <property type="match status" value="1"/>
</dbReference>
<name>A0ABD5QER1_9EURY</name>
<feature type="region of interest" description="Disordered" evidence="1">
    <location>
        <begin position="284"/>
        <end position="319"/>
    </location>
</feature>
<proteinExistence type="predicted"/>
<dbReference type="Gene3D" id="3.40.50.1980">
    <property type="entry name" value="Nitrogenase molybdenum iron protein domain"/>
    <property type="match status" value="2"/>
</dbReference>
<organism evidence="3 4">
    <name type="scientific">Saliphagus infecundisoli</name>
    <dbReference type="NCBI Taxonomy" id="1849069"/>
    <lineage>
        <taxon>Archaea</taxon>
        <taxon>Methanobacteriati</taxon>
        <taxon>Methanobacteriota</taxon>
        <taxon>Stenosarchaea group</taxon>
        <taxon>Halobacteria</taxon>
        <taxon>Halobacteriales</taxon>
        <taxon>Natrialbaceae</taxon>
        <taxon>Saliphagus</taxon>
    </lineage>
</organism>
<evidence type="ECO:0000256" key="1">
    <source>
        <dbReference type="SAM" id="MobiDB-lite"/>
    </source>
</evidence>
<dbReference type="PANTHER" id="PTHR42860:SF1">
    <property type="entry name" value="VITAMIN B12-BINDING PROTEIN"/>
    <property type="match status" value="1"/>
</dbReference>
<protein>
    <submittedName>
        <fullName evidence="3">ABC transporter substrate-binding protein</fullName>
    </submittedName>
</protein>
<dbReference type="PANTHER" id="PTHR42860">
    <property type="entry name" value="VITAMIN B12-BINDING PROTEIN"/>
    <property type="match status" value="1"/>
</dbReference>
<dbReference type="InterPro" id="IPR002491">
    <property type="entry name" value="ABC_transptr_periplasmic_BD"/>
</dbReference>
<evidence type="ECO:0000313" key="4">
    <source>
        <dbReference type="Proteomes" id="UP001595925"/>
    </source>
</evidence>
<accession>A0ABD5QER1</accession>
<gene>
    <name evidence="3" type="ORF">ACFPFO_10655</name>
</gene>
<dbReference type="AlphaFoldDB" id="A0ABD5QER1"/>
<dbReference type="RefSeq" id="WP_224827073.1">
    <property type="nucleotide sequence ID" value="NZ_JAIVEF010000001.1"/>
</dbReference>
<reference evidence="3 4" key="1">
    <citation type="journal article" date="2019" name="Int. J. Syst. Evol. Microbiol.">
        <title>The Global Catalogue of Microorganisms (GCM) 10K type strain sequencing project: providing services to taxonomists for standard genome sequencing and annotation.</title>
        <authorList>
            <consortium name="The Broad Institute Genomics Platform"/>
            <consortium name="The Broad Institute Genome Sequencing Center for Infectious Disease"/>
            <person name="Wu L."/>
            <person name="Ma J."/>
        </authorList>
    </citation>
    <scope>NUCLEOTIDE SEQUENCE [LARGE SCALE GENOMIC DNA]</scope>
    <source>
        <strain evidence="3 4">CGMCC 1.15824</strain>
    </source>
</reference>
<sequence>MRVVTTLPSGTELLASLGIDPVGVSHECDFPPRMADRPAITRSRIDASASSDEIDRQVLEAETDAEGVYEIDCETLEELEPDLIVTQGICDVCAVDAAVVERAVDRIEPDPEILSTDPSTVGDVLADLRRIGRAVGREECAERVAGDLAERLETVRDRTPDEGPRVAVLDWTDPAMVAGHWIPELVAAAGGEYGMADPGDRSTPREWAAIREYDPEVLVVAPCGFELDQTAENRSNLTDREGWDELSAVRDGQVWAMDGHHYVNRPGPRLVDTAERLAEVLDPERFGSPPESVAVPFPALADLDRRGERQSAGTVHRPS</sequence>
<dbReference type="InterPro" id="IPR051030">
    <property type="entry name" value="Vitamin_B12-ABC_binding"/>
</dbReference>
<feature type="domain" description="Fe/B12 periplasmic-binding" evidence="2">
    <location>
        <begin position="2"/>
        <end position="285"/>
    </location>
</feature>
<dbReference type="PROSITE" id="PS50983">
    <property type="entry name" value="FE_B12_PBP"/>
    <property type="match status" value="1"/>
</dbReference>
<dbReference type="Proteomes" id="UP001595925">
    <property type="component" value="Unassembled WGS sequence"/>
</dbReference>
<keyword evidence="4" id="KW-1185">Reference proteome</keyword>
<dbReference type="EMBL" id="JBHSJG010000036">
    <property type="protein sequence ID" value="MFC4988208.1"/>
    <property type="molecule type" value="Genomic_DNA"/>
</dbReference>
<evidence type="ECO:0000259" key="2">
    <source>
        <dbReference type="PROSITE" id="PS50983"/>
    </source>
</evidence>
<dbReference type="SUPFAM" id="SSF53807">
    <property type="entry name" value="Helical backbone' metal receptor"/>
    <property type="match status" value="1"/>
</dbReference>